<sequence length="76" mass="8963">MPEVLDRPHVKFVRWIATVHYRTENGLVDVQHDIEELEDLQDLVERGPNWDAIDHIHIVRADGVERKLTVEEAERL</sequence>
<dbReference type="Proteomes" id="UP000575068">
    <property type="component" value="Unassembled WGS sequence"/>
</dbReference>
<dbReference type="RefSeq" id="WP_184476299.1">
    <property type="nucleotide sequence ID" value="NZ_JACHOV010000010.1"/>
</dbReference>
<proteinExistence type="predicted"/>
<dbReference type="EMBL" id="JACHOV010000010">
    <property type="protein sequence ID" value="MBB4642323.1"/>
    <property type="molecule type" value="Genomic_DNA"/>
</dbReference>
<reference evidence="1 2" key="1">
    <citation type="submission" date="2020-08" db="EMBL/GenBank/DDBJ databases">
        <title>Genomic Encyclopedia of Type Strains, Phase IV (KMG-IV): sequencing the most valuable type-strain genomes for metagenomic binning, comparative biology and taxonomic classification.</title>
        <authorList>
            <person name="Goeker M."/>
        </authorList>
    </citation>
    <scope>NUCLEOTIDE SEQUENCE [LARGE SCALE GENOMIC DNA]</scope>
    <source>
        <strain evidence="1 2">DSM 7465</strain>
    </source>
</reference>
<dbReference type="AlphaFoldDB" id="A0A840HWI6"/>
<gene>
    <name evidence="1" type="ORF">HNQ99_002648</name>
</gene>
<accession>A0A840HWI6</accession>
<evidence type="ECO:0000313" key="2">
    <source>
        <dbReference type="Proteomes" id="UP000575068"/>
    </source>
</evidence>
<comment type="caution">
    <text evidence="1">The sequence shown here is derived from an EMBL/GenBank/DDBJ whole genome shotgun (WGS) entry which is preliminary data.</text>
</comment>
<evidence type="ECO:0000313" key="1">
    <source>
        <dbReference type="EMBL" id="MBB4642323.1"/>
    </source>
</evidence>
<keyword evidence="2" id="KW-1185">Reference proteome</keyword>
<organism evidence="1 2">
    <name type="scientific">Rhizorhapis suberifaciens</name>
    <name type="common">corky root of lettuce</name>
    <dbReference type="NCBI Taxonomy" id="13656"/>
    <lineage>
        <taxon>Bacteria</taxon>
        <taxon>Pseudomonadati</taxon>
        <taxon>Pseudomonadota</taxon>
        <taxon>Alphaproteobacteria</taxon>
        <taxon>Sphingomonadales</taxon>
        <taxon>Sphingomonadaceae</taxon>
        <taxon>Rhizorhapis</taxon>
    </lineage>
</organism>
<name>A0A840HWI6_9SPHN</name>
<protein>
    <submittedName>
        <fullName evidence="1">Uncharacterized protein</fullName>
    </submittedName>
</protein>